<dbReference type="GO" id="GO:0005829">
    <property type="term" value="C:cytosol"/>
    <property type="evidence" value="ECO:0007669"/>
    <property type="project" value="TreeGrafter"/>
</dbReference>
<comment type="cofactor">
    <cofactor evidence="1">
        <name>Zn(2+)</name>
        <dbReference type="ChEBI" id="CHEBI:29105"/>
    </cofactor>
</comment>
<evidence type="ECO:0000256" key="6">
    <source>
        <dbReference type="ARBA" id="ARBA00022833"/>
    </source>
</evidence>
<evidence type="ECO:0000256" key="2">
    <source>
        <dbReference type="ARBA" id="ARBA00006676"/>
    </source>
</evidence>
<dbReference type="PANTHER" id="PTHR11409">
    <property type="entry name" value="ADENOSINE DEAMINASE"/>
    <property type="match status" value="1"/>
</dbReference>
<evidence type="ECO:0000256" key="5">
    <source>
        <dbReference type="ARBA" id="ARBA00022801"/>
    </source>
</evidence>
<gene>
    <name evidence="8" type="ORF">EHO59_04930</name>
</gene>
<reference evidence="8" key="1">
    <citation type="journal article" date="2019" name="PLoS Negl. Trop. Dis.">
        <title>Revisiting the worldwide diversity of Leptospira species in the environment.</title>
        <authorList>
            <person name="Vincent A.T."/>
            <person name="Schiettekatte O."/>
            <person name="Bourhy P."/>
            <person name="Veyrier F.J."/>
            <person name="Picardeau M."/>
        </authorList>
    </citation>
    <scope>NUCLEOTIDE SEQUENCE [LARGE SCALE GENOMIC DNA]</scope>
    <source>
        <strain evidence="8">SSS9</strain>
    </source>
</reference>
<dbReference type="GO" id="GO:0046872">
    <property type="term" value="F:metal ion binding"/>
    <property type="evidence" value="ECO:0007669"/>
    <property type="project" value="UniProtKB-KW"/>
</dbReference>
<keyword evidence="9" id="KW-1185">Reference proteome</keyword>
<sequence length="447" mass="51453">MNTKEFGSGLGFADLHNHLYGSLRPELLWKIGYENPSPRWDIFTKPFQELYGKKINTESFFEDYRSKEDFEKLYLFNHQGPFPEFQAKFNLIIALSKFNPEEIRFVSKRVTKDQFEEGVSFGEYRIMYAPNDTYEGIYSKTLASCEGFAEVESELSGKASSRLVISLHRDGNVFKEYDMVKEMMEKDPIIRKYVVGLDFCYIEEGFPPKDKKEFLSQVQKDNRAETSTALTVLYHVGESFQDKTILSAARWVLESAEWGAHRLGHAIALGMDPNAYAGKTISETSSERKDTLTYLLDHWEEVSKYGEISSKERLSAELDSIRHKEKTEISITETQVSETKAYQEYCMDRIRNTSAIIESCPSSNEYIGMVRDKSHHPLIRFAKHGLKFTISTDDPGIFGTDIREEYRKAESLGLSQDQLEKVRKDSFLYTSEILSGRLPVKDGVYSE</sequence>
<name>A0A4R9G8S6_9LEPT</name>
<dbReference type="AlphaFoldDB" id="A0A4R9G8S6"/>
<accession>A0A4R9G8S6</accession>
<keyword evidence="6" id="KW-0862">Zinc</keyword>
<dbReference type="SUPFAM" id="SSF51556">
    <property type="entry name" value="Metallo-dependent hydrolases"/>
    <property type="match status" value="1"/>
</dbReference>
<evidence type="ECO:0000256" key="3">
    <source>
        <dbReference type="ARBA" id="ARBA00012784"/>
    </source>
</evidence>
<dbReference type="InterPro" id="IPR001365">
    <property type="entry name" value="A_deaminase_dom"/>
</dbReference>
<organism evidence="8 9">
    <name type="scientific">Leptospira semungkisensis</name>
    <dbReference type="NCBI Taxonomy" id="2484985"/>
    <lineage>
        <taxon>Bacteria</taxon>
        <taxon>Pseudomonadati</taxon>
        <taxon>Spirochaetota</taxon>
        <taxon>Spirochaetia</taxon>
        <taxon>Leptospirales</taxon>
        <taxon>Leptospiraceae</taxon>
        <taxon>Leptospira</taxon>
    </lineage>
</organism>
<dbReference type="RefSeq" id="WP_135585315.1">
    <property type="nucleotide sequence ID" value="NZ_RQEP01000005.1"/>
</dbReference>
<evidence type="ECO:0000313" key="8">
    <source>
        <dbReference type="EMBL" id="TGK07450.1"/>
    </source>
</evidence>
<dbReference type="PANTHER" id="PTHR11409:SF43">
    <property type="entry name" value="ADENOSINE DEAMINASE"/>
    <property type="match status" value="1"/>
</dbReference>
<dbReference type="Proteomes" id="UP000297453">
    <property type="component" value="Unassembled WGS sequence"/>
</dbReference>
<evidence type="ECO:0000313" key="9">
    <source>
        <dbReference type="Proteomes" id="UP000297453"/>
    </source>
</evidence>
<dbReference type="OrthoDB" id="8772092at2"/>
<dbReference type="InterPro" id="IPR032466">
    <property type="entry name" value="Metal_Hydrolase"/>
</dbReference>
<proteinExistence type="inferred from homology"/>
<dbReference type="Gene3D" id="3.20.20.140">
    <property type="entry name" value="Metal-dependent hydrolases"/>
    <property type="match status" value="1"/>
</dbReference>
<dbReference type="GO" id="GO:0043103">
    <property type="term" value="P:hypoxanthine salvage"/>
    <property type="evidence" value="ECO:0007669"/>
    <property type="project" value="TreeGrafter"/>
</dbReference>
<feature type="domain" description="Adenosine deaminase" evidence="7">
    <location>
        <begin position="344"/>
        <end position="426"/>
    </location>
</feature>
<dbReference type="InterPro" id="IPR006330">
    <property type="entry name" value="Ado/ade_deaminase"/>
</dbReference>
<comment type="similarity">
    <text evidence="2">Belongs to the metallo-dependent hydrolases superfamily. Adenosine and AMP deaminases family.</text>
</comment>
<dbReference type="GO" id="GO:0004000">
    <property type="term" value="F:adenosine deaminase activity"/>
    <property type="evidence" value="ECO:0007669"/>
    <property type="project" value="UniProtKB-ARBA"/>
</dbReference>
<dbReference type="GO" id="GO:0046103">
    <property type="term" value="P:inosine biosynthetic process"/>
    <property type="evidence" value="ECO:0007669"/>
    <property type="project" value="TreeGrafter"/>
</dbReference>
<dbReference type="EC" id="3.5.4.4" evidence="3"/>
<keyword evidence="4" id="KW-0479">Metal-binding</keyword>
<dbReference type="Pfam" id="PF00962">
    <property type="entry name" value="A_deaminase"/>
    <property type="match status" value="1"/>
</dbReference>
<evidence type="ECO:0000259" key="7">
    <source>
        <dbReference type="Pfam" id="PF00962"/>
    </source>
</evidence>
<comment type="caution">
    <text evidence="8">The sequence shown here is derived from an EMBL/GenBank/DDBJ whole genome shotgun (WGS) entry which is preliminary data.</text>
</comment>
<protein>
    <recommendedName>
        <fullName evidence="3">adenosine deaminase</fullName>
        <ecNumber evidence="3">3.5.4.4</ecNumber>
    </recommendedName>
</protein>
<evidence type="ECO:0000256" key="4">
    <source>
        <dbReference type="ARBA" id="ARBA00022723"/>
    </source>
</evidence>
<evidence type="ECO:0000256" key="1">
    <source>
        <dbReference type="ARBA" id="ARBA00001947"/>
    </source>
</evidence>
<dbReference type="EMBL" id="RQEP01000005">
    <property type="protein sequence ID" value="TGK07450.1"/>
    <property type="molecule type" value="Genomic_DNA"/>
</dbReference>
<keyword evidence="5" id="KW-0378">Hydrolase</keyword>
<dbReference type="GO" id="GO:0006154">
    <property type="term" value="P:adenosine catabolic process"/>
    <property type="evidence" value="ECO:0007669"/>
    <property type="project" value="TreeGrafter"/>
</dbReference>